<accession>A0A8T0PMU6</accession>
<evidence type="ECO:0000313" key="3">
    <source>
        <dbReference type="Proteomes" id="UP000823388"/>
    </source>
</evidence>
<sequence length="235" mass="25541">MPSGREATTFMALVALLLLSVMPTTTIAGAVAADEGTYVDYFLGDLFHNPEKKMEPKTLRFRPWQIFNVSGGGVPAFHCDGDAPTLRLVPSSDHPERVVSNIDGSLPQDTCGGGGGTPVQYKFSRPDKPTGGYSALFWARPAGGGDENGSPLMPVPKLQLKAILKALAAMMEAAWRGEKGEAMPESVPFQADTVAFYVKELGWLVIMGREDVEFRRPWERLERKMRTLTLGAAVV</sequence>
<organism evidence="2 3">
    <name type="scientific">Panicum virgatum</name>
    <name type="common">Blackwell switchgrass</name>
    <dbReference type="NCBI Taxonomy" id="38727"/>
    <lineage>
        <taxon>Eukaryota</taxon>
        <taxon>Viridiplantae</taxon>
        <taxon>Streptophyta</taxon>
        <taxon>Embryophyta</taxon>
        <taxon>Tracheophyta</taxon>
        <taxon>Spermatophyta</taxon>
        <taxon>Magnoliopsida</taxon>
        <taxon>Liliopsida</taxon>
        <taxon>Poales</taxon>
        <taxon>Poaceae</taxon>
        <taxon>PACMAD clade</taxon>
        <taxon>Panicoideae</taxon>
        <taxon>Panicodae</taxon>
        <taxon>Paniceae</taxon>
        <taxon>Panicinae</taxon>
        <taxon>Panicum</taxon>
        <taxon>Panicum sect. Hiantes</taxon>
    </lineage>
</organism>
<feature type="signal peptide" evidence="1">
    <location>
        <begin position="1"/>
        <end position="28"/>
    </location>
</feature>
<proteinExistence type="predicted"/>
<dbReference type="Proteomes" id="UP000823388">
    <property type="component" value="Chromosome 8K"/>
</dbReference>
<reference evidence="2" key="1">
    <citation type="submission" date="2020-05" db="EMBL/GenBank/DDBJ databases">
        <title>WGS assembly of Panicum virgatum.</title>
        <authorList>
            <person name="Lovell J.T."/>
            <person name="Jenkins J."/>
            <person name="Shu S."/>
            <person name="Juenger T.E."/>
            <person name="Schmutz J."/>
        </authorList>
    </citation>
    <scope>NUCLEOTIDE SEQUENCE</scope>
    <source>
        <strain evidence="2">AP13</strain>
    </source>
</reference>
<keyword evidence="3" id="KW-1185">Reference proteome</keyword>
<protein>
    <submittedName>
        <fullName evidence="2">Uncharacterized protein</fullName>
    </submittedName>
</protein>
<feature type="chain" id="PRO_5035853789" evidence="1">
    <location>
        <begin position="29"/>
        <end position="235"/>
    </location>
</feature>
<evidence type="ECO:0000256" key="1">
    <source>
        <dbReference type="SAM" id="SignalP"/>
    </source>
</evidence>
<gene>
    <name evidence="2" type="ORF">PVAP13_8KG265800</name>
</gene>
<dbReference type="AlphaFoldDB" id="A0A8T0PMU6"/>
<comment type="caution">
    <text evidence="2">The sequence shown here is derived from an EMBL/GenBank/DDBJ whole genome shotgun (WGS) entry which is preliminary data.</text>
</comment>
<name>A0A8T0PMU6_PANVG</name>
<dbReference type="EMBL" id="CM029051">
    <property type="protein sequence ID" value="KAG2562238.1"/>
    <property type="molecule type" value="Genomic_DNA"/>
</dbReference>
<keyword evidence="1" id="KW-0732">Signal</keyword>
<evidence type="ECO:0000313" key="2">
    <source>
        <dbReference type="EMBL" id="KAG2562238.1"/>
    </source>
</evidence>